<evidence type="ECO:0000313" key="9">
    <source>
        <dbReference type="EMBL" id="MBA8806100.1"/>
    </source>
</evidence>
<keyword evidence="4 7" id="KW-0812">Transmembrane</keyword>
<feature type="transmembrane region" description="Helical" evidence="7">
    <location>
        <begin position="203"/>
        <end position="225"/>
    </location>
</feature>
<dbReference type="InterPro" id="IPR000515">
    <property type="entry name" value="MetI-like"/>
</dbReference>
<comment type="caution">
    <text evidence="9">The sequence shown here is derived from an EMBL/GenBank/DDBJ whole genome shotgun (WGS) entry which is preliminary data.</text>
</comment>
<evidence type="ECO:0000313" key="10">
    <source>
        <dbReference type="Proteomes" id="UP000540568"/>
    </source>
</evidence>
<dbReference type="GO" id="GO:0055085">
    <property type="term" value="P:transmembrane transport"/>
    <property type="evidence" value="ECO:0007669"/>
    <property type="project" value="InterPro"/>
</dbReference>
<organism evidence="9 10">
    <name type="scientific">Promicromonospora sukumoe</name>
    <dbReference type="NCBI Taxonomy" id="88382"/>
    <lineage>
        <taxon>Bacteria</taxon>
        <taxon>Bacillati</taxon>
        <taxon>Actinomycetota</taxon>
        <taxon>Actinomycetes</taxon>
        <taxon>Micrococcales</taxon>
        <taxon>Promicromonosporaceae</taxon>
        <taxon>Promicromonospora</taxon>
    </lineage>
</organism>
<dbReference type="Pfam" id="PF00528">
    <property type="entry name" value="BPD_transp_1"/>
    <property type="match status" value="1"/>
</dbReference>
<evidence type="ECO:0000256" key="4">
    <source>
        <dbReference type="ARBA" id="ARBA00022692"/>
    </source>
</evidence>
<keyword evidence="6 7" id="KW-0472">Membrane</keyword>
<evidence type="ECO:0000256" key="5">
    <source>
        <dbReference type="ARBA" id="ARBA00022989"/>
    </source>
</evidence>
<evidence type="ECO:0000256" key="7">
    <source>
        <dbReference type="RuleBase" id="RU363032"/>
    </source>
</evidence>
<dbReference type="PANTHER" id="PTHR43163">
    <property type="entry name" value="DIPEPTIDE TRANSPORT SYSTEM PERMEASE PROTEIN DPPB-RELATED"/>
    <property type="match status" value="1"/>
</dbReference>
<comment type="subcellular location">
    <subcellularLocation>
        <location evidence="1 7">Cell membrane</location>
        <topology evidence="1 7">Multi-pass membrane protein</topology>
    </subcellularLocation>
</comment>
<accession>A0A7W3PBQ5</accession>
<feature type="transmembrane region" description="Helical" evidence="7">
    <location>
        <begin position="310"/>
        <end position="336"/>
    </location>
</feature>
<dbReference type="GO" id="GO:0005886">
    <property type="term" value="C:plasma membrane"/>
    <property type="evidence" value="ECO:0007669"/>
    <property type="project" value="UniProtKB-SubCell"/>
</dbReference>
<dbReference type="PROSITE" id="PS50928">
    <property type="entry name" value="ABC_TM1"/>
    <property type="match status" value="1"/>
</dbReference>
<feature type="transmembrane region" description="Helical" evidence="7">
    <location>
        <begin position="158"/>
        <end position="183"/>
    </location>
</feature>
<keyword evidence="5 7" id="KW-1133">Transmembrane helix</keyword>
<comment type="similarity">
    <text evidence="7">Belongs to the binding-protein-dependent transport system permease family.</text>
</comment>
<dbReference type="EMBL" id="JACGWV010000001">
    <property type="protein sequence ID" value="MBA8806100.1"/>
    <property type="molecule type" value="Genomic_DNA"/>
</dbReference>
<dbReference type="Gene3D" id="1.10.3720.10">
    <property type="entry name" value="MetI-like"/>
    <property type="match status" value="1"/>
</dbReference>
<dbReference type="InterPro" id="IPR045621">
    <property type="entry name" value="BPD_transp_1_N"/>
</dbReference>
<feature type="domain" description="ABC transmembrane type-1" evidence="8">
    <location>
        <begin position="123"/>
        <end position="329"/>
    </location>
</feature>
<dbReference type="AlphaFoldDB" id="A0A7W3PBQ5"/>
<proteinExistence type="inferred from homology"/>
<evidence type="ECO:0000256" key="3">
    <source>
        <dbReference type="ARBA" id="ARBA00022475"/>
    </source>
</evidence>
<evidence type="ECO:0000256" key="6">
    <source>
        <dbReference type="ARBA" id="ARBA00023136"/>
    </source>
</evidence>
<feature type="transmembrane region" description="Helical" evidence="7">
    <location>
        <begin position="127"/>
        <end position="146"/>
    </location>
</feature>
<evidence type="ECO:0000259" key="8">
    <source>
        <dbReference type="PROSITE" id="PS50928"/>
    </source>
</evidence>
<keyword evidence="3" id="KW-1003">Cell membrane</keyword>
<evidence type="ECO:0000256" key="2">
    <source>
        <dbReference type="ARBA" id="ARBA00022448"/>
    </source>
</evidence>
<sequence>MTTAIPAQSGAVEAGVAAPPPVRAARGGFGRFLIRRVLQSLVVILVVSVIVFALLHALPGGPARGVLGQQASPEQIAAFEAANGLDQPVVLQYLSFLGRSLTGDLGDSYLLNQSVSDAIALRLPKTLLLTGLSLVVAVLIAVPAGVYQAVRRNRAVDYWLSTLAIVAYSTPTFFLGMLLILLLSQTAGLFPAAAPQGTGIAEVLAQPAALVLPVLTGAVPIVATFSRYMRSATLDNLGEDYVRTARAKGTAYRRVVLRHVLRNSLTPVVAMLGYYLPVMFGGALVVEQLFNYPGMGLLFWSAAQSSDFPVLLGCVLVISVATVVGSLVADLVQALLDPRTRGGLR</sequence>
<name>A0A7W3PBQ5_9MICO</name>
<keyword evidence="10" id="KW-1185">Reference proteome</keyword>
<dbReference type="CDD" id="cd06261">
    <property type="entry name" value="TM_PBP2"/>
    <property type="match status" value="1"/>
</dbReference>
<feature type="transmembrane region" description="Helical" evidence="7">
    <location>
        <begin position="37"/>
        <end position="58"/>
    </location>
</feature>
<protein>
    <submittedName>
        <fullName evidence="9">Peptide/nickel transport system permease protein</fullName>
    </submittedName>
</protein>
<gene>
    <name evidence="9" type="ORF">FHX71_000042</name>
</gene>
<feature type="transmembrane region" description="Helical" evidence="7">
    <location>
        <begin position="268"/>
        <end position="290"/>
    </location>
</feature>
<keyword evidence="2 7" id="KW-0813">Transport</keyword>
<reference evidence="9 10" key="1">
    <citation type="submission" date="2020-07" db="EMBL/GenBank/DDBJ databases">
        <title>Sequencing the genomes of 1000 actinobacteria strains.</title>
        <authorList>
            <person name="Klenk H.-P."/>
        </authorList>
    </citation>
    <scope>NUCLEOTIDE SEQUENCE [LARGE SCALE GENOMIC DNA]</scope>
    <source>
        <strain evidence="9 10">DSM 44121</strain>
    </source>
</reference>
<evidence type="ECO:0000256" key="1">
    <source>
        <dbReference type="ARBA" id="ARBA00004651"/>
    </source>
</evidence>
<dbReference type="Pfam" id="PF19300">
    <property type="entry name" value="BPD_transp_1_N"/>
    <property type="match status" value="1"/>
</dbReference>
<dbReference type="SUPFAM" id="SSF161098">
    <property type="entry name" value="MetI-like"/>
    <property type="match status" value="1"/>
</dbReference>
<dbReference type="RefSeq" id="WP_220489365.1">
    <property type="nucleotide sequence ID" value="NZ_BAAATF010000001.1"/>
</dbReference>
<dbReference type="PANTHER" id="PTHR43163:SF6">
    <property type="entry name" value="DIPEPTIDE TRANSPORT SYSTEM PERMEASE PROTEIN DPPB-RELATED"/>
    <property type="match status" value="1"/>
</dbReference>
<dbReference type="InterPro" id="IPR035906">
    <property type="entry name" value="MetI-like_sf"/>
</dbReference>
<dbReference type="Proteomes" id="UP000540568">
    <property type="component" value="Unassembled WGS sequence"/>
</dbReference>